<dbReference type="EMBL" id="LR796423">
    <property type="protein sequence ID" value="CAB4143436.1"/>
    <property type="molecule type" value="Genomic_DNA"/>
</dbReference>
<name>A0A6J5MEI0_9CAUD</name>
<protein>
    <submittedName>
        <fullName evidence="1">Uncharacterized protein</fullName>
    </submittedName>
</protein>
<organism evidence="1">
    <name type="scientific">uncultured Caudovirales phage</name>
    <dbReference type="NCBI Taxonomy" id="2100421"/>
    <lineage>
        <taxon>Viruses</taxon>
        <taxon>Duplodnaviria</taxon>
        <taxon>Heunggongvirae</taxon>
        <taxon>Uroviricota</taxon>
        <taxon>Caudoviricetes</taxon>
        <taxon>Peduoviridae</taxon>
        <taxon>Maltschvirus</taxon>
        <taxon>Maltschvirus maltsch</taxon>
    </lineage>
</organism>
<accession>A0A6J5MEI0</accession>
<evidence type="ECO:0000313" key="1">
    <source>
        <dbReference type="EMBL" id="CAB4143436.1"/>
    </source>
</evidence>
<proteinExistence type="predicted"/>
<sequence length="116" mass="13113">MNNVIVFPKAKKGAPANSIDEILENVEMARREQIEMLIDDTLSFVFSRCYAEGFDLTEDRCVKTTALVVESLRAALYNTCRMTHSLHNVAEQLFVNEADAQAQTERIMESEEPDIA</sequence>
<reference evidence="1" key="1">
    <citation type="submission" date="2020-04" db="EMBL/GenBank/DDBJ databases">
        <authorList>
            <person name="Chiriac C."/>
            <person name="Salcher M."/>
            <person name="Ghai R."/>
            <person name="Kavagutti S V."/>
        </authorList>
    </citation>
    <scope>NUCLEOTIDE SEQUENCE</scope>
</reference>
<gene>
    <name evidence="1" type="ORF">UFOVP447_147</name>
</gene>